<dbReference type="EMBL" id="KV453934">
    <property type="protein sequence ID" value="ODV72475.1"/>
    <property type="molecule type" value="Genomic_DNA"/>
</dbReference>
<gene>
    <name evidence="8" type="ORF">BN1211_5686</name>
    <name evidence="9" type="ORF">CYBJADRAFT_173923</name>
</gene>
<feature type="domain" description="Cation efflux protein transmembrane" evidence="7">
    <location>
        <begin position="240"/>
        <end position="434"/>
    </location>
</feature>
<dbReference type="InterPro" id="IPR027469">
    <property type="entry name" value="Cation_efflux_TMD_sf"/>
</dbReference>
<dbReference type="GO" id="GO:0008324">
    <property type="term" value="F:monoatomic cation transmembrane transporter activity"/>
    <property type="evidence" value="ECO:0007669"/>
    <property type="project" value="InterPro"/>
</dbReference>
<evidence type="ECO:0000313" key="9">
    <source>
        <dbReference type="EMBL" id="ODV72475.1"/>
    </source>
</evidence>
<dbReference type="OrthoDB" id="5382797at2759"/>
<dbReference type="Gene3D" id="1.20.1510.10">
    <property type="entry name" value="Cation efflux protein transmembrane domain"/>
    <property type="match status" value="1"/>
</dbReference>
<feature type="transmembrane region" description="Helical" evidence="6">
    <location>
        <begin position="250"/>
        <end position="269"/>
    </location>
</feature>
<feature type="region of interest" description="Disordered" evidence="5">
    <location>
        <begin position="1"/>
        <end position="80"/>
    </location>
</feature>
<proteinExistence type="predicted"/>
<feature type="compositionally biased region" description="Low complexity" evidence="5">
    <location>
        <begin position="126"/>
        <end position="137"/>
    </location>
</feature>
<dbReference type="Proteomes" id="UP000094389">
    <property type="component" value="Unassembled WGS sequence"/>
</dbReference>
<reference evidence="10" key="2">
    <citation type="journal article" date="2015" name="J. Biotechnol.">
        <title>The structure of the Cyberlindnera jadinii genome and its relation to Candida utilis analyzed by the occurrence of single nucleotide polymorphisms.</title>
        <authorList>
            <person name="Rupp O."/>
            <person name="Brinkrolf K."/>
            <person name="Buerth C."/>
            <person name="Kunigo M."/>
            <person name="Schneider J."/>
            <person name="Jaenicke S."/>
            <person name="Goesmann A."/>
            <person name="Puehler A."/>
            <person name="Jaeger K.-E."/>
            <person name="Ernst J.F."/>
        </authorList>
    </citation>
    <scope>NUCLEOTIDE SEQUENCE [LARGE SCALE GENOMIC DNA]</scope>
    <source>
        <strain evidence="10">ATCC 18201 / CBS 1600 / BCRC 20928 / JCM 3617 / NBRC 0987 / NRRL Y-1542</strain>
    </source>
</reference>
<dbReference type="Proteomes" id="UP000038830">
    <property type="component" value="Unassembled WGS sequence"/>
</dbReference>
<comment type="subcellular location">
    <subcellularLocation>
        <location evidence="1">Membrane</location>
        <topology evidence="1">Multi-pass membrane protein</topology>
    </subcellularLocation>
</comment>
<evidence type="ECO:0000256" key="4">
    <source>
        <dbReference type="ARBA" id="ARBA00023136"/>
    </source>
</evidence>
<reference evidence="9 11" key="3">
    <citation type="journal article" date="2016" name="Proc. Natl. Acad. Sci. U.S.A.">
        <title>Comparative genomics of biotechnologically important yeasts.</title>
        <authorList>
            <person name="Riley R."/>
            <person name="Haridas S."/>
            <person name="Wolfe K.H."/>
            <person name="Lopes M.R."/>
            <person name="Hittinger C.T."/>
            <person name="Goeker M."/>
            <person name="Salamov A.A."/>
            <person name="Wisecaver J.H."/>
            <person name="Long T.M."/>
            <person name="Calvey C.H."/>
            <person name="Aerts A.L."/>
            <person name="Barry K.W."/>
            <person name="Choi C."/>
            <person name="Clum A."/>
            <person name="Coughlan A.Y."/>
            <person name="Deshpande S."/>
            <person name="Douglass A.P."/>
            <person name="Hanson S.J."/>
            <person name="Klenk H.-P."/>
            <person name="LaButti K.M."/>
            <person name="Lapidus A."/>
            <person name="Lindquist E.A."/>
            <person name="Lipzen A.M."/>
            <person name="Meier-Kolthoff J.P."/>
            <person name="Ohm R.A."/>
            <person name="Otillar R.P."/>
            <person name="Pangilinan J.L."/>
            <person name="Peng Y."/>
            <person name="Rokas A."/>
            <person name="Rosa C.A."/>
            <person name="Scheuner C."/>
            <person name="Sibirny A.A."/>
            <person name="Slot J.C."/>
            <person name="Stielow J.B."/>
            <person name="Sun H."/>
            <person name="Kurtzman C.P."/>
            <person name="Blackwell M."/>
            <person name="Grigoriev I.V."/>
            <person name="Jeffries T.W."/>
        </authorList>
    </citation>
    <scope>NUCLEOTIDE SEQUENCE [LARGE SCALE GENOMIC DNA]</scope>
    <source>
        <strain evidence="11">ATCC 18201 / CBS 1600 / BCRC 20928 / JCM 3617 / NBRC 0987 / NRRL Y-1542</strain>
        <strain evidence="9">NRRL Y-1542</strain>
    </source>
</reference>
<evidence type="ECO:0000313" key="11">
    <source>
        <dbReference type="Proteomes" id="UP000094389"/>
    </source>
</evidence>
<evidence type="ECO:0000259" key="7">
    <source>
        <dbReference type="Pfam" id="PF01545"/>
    </source>
</evidence>
<feature type="compositionally biased region" description="Basic and acidic residues" evidence="5">
    <location>
        <begin position="22"/>
        <end position="32"/>
    </location>
</feature>
<reference evidence="8" key="1">
    <citation type="submission" date="2014-12" db="EMBL/GenBank/DDBJ databases">
        <authorList>
            <person name="Jaenicke S."/>
        </authorList>
    </citation>
    <scope>NUCLEOTIDE SEQUENCE [LARGE SCALE GENOMIC DNA]</scope>
    <source>
        <strain evidence="8">CBS1600</strain>
    </source>
</reference>
<feature type="transmembrane region" description="Helical" evidence="6">
    <location>
        <begin position="377"/>
        <end position="399"/>
    </location>
</feature>
<accession>A0A0H5C8T7</accession>
<evidence type="ECO:0000313" key="10">
    <source>
        <dbReference type="Proteomes" id="UP000038830"/>
    </source>
</evidence>
<evidence type="ECO:0000256" key="6">
    <source>
        <dbReference type="SAM" id="Phobius"/>
    </source>
</evidence>
<dbReference type="GO" id="GO:0098771">
    <property type="term" value="P:inorganic ion homeostasis"/>
    <property type="evidence" value="ECO:0007669"/>
    <property type="project" value="UniProtKB-ARBA"/>
</dbReference>
<dbReference type="STRING" id="983966.A0A0H5C8T7"/>
<accession>A0A1E4RZB2</accession>
<name>A0A0H5C8T7_CYBJN</name>
<evidence type="ECO:0000256" key="1">
    <source>
        <dbReference type="ARBA" id="ARBA00004141"/>
    </source>
</evidence>
<dbReference type="GO" id="GO:0030003">
    <property type="term" value="P:intracellular monoatomic cation homeostasis"/>
    <property type="evidence" value="ECO:0007669"/>
    <property type="project" value="UniProtKB-ARBA"/>
</dbReference>
<dbReference type="OMA" id="FEVWSTG"/>
<keyword evidence="4 6" id="KW-0472">Membrane</keyword>
<feature type="transmembrane region" description="Helical" evidence="6">
    <location>
        <begin position="226"/>
        <end position="244"/>
    </location>
</feature>
<keyword evidence="2 6" id="KW-0812">Transmembrane</keyword>
<evidence type="ECO:0000313" key="8">
    <source>
        <dbReference type="EMBL" id="CEP24770.1"/>
    </source>
</evidence>
<dbReference type="InterPro" id="IPR058533">
    <property type="entry name" value="Cation_efflux_TM"/>
</dbReference>
<dbReference type="GO" id="GO:0016020">
    <property type="term" value="C:membrane"/>
    <property type="evidence" value="ECO:0007669"/>
    <property type="project" value="UniProtKB-SubCell"/>
</dbReference>
<dbReference type="Pfam" id="PF01545">
    <property type="entry name" value="Cation_efflux"/>
    <property type="match status" value="1"/>
</dbReference>
<feature type="transmembrane region" description="Helical" evidence="6">
    <location>
        <begin position="290"/>
        <end position="314"/>
    </location>
</feature>
<evidence type="ECO:0000256" key="5">
    <source>
        <dbReference type="SAM" id="MobiDB-lite"/>
    </source>
</evidence>
<dbReference type="AlphaFoldDB" id="A0A0H5C8T7"/>
<sequence length="527" mass="58518">MNETNFAGQRNELEEAPSTPSEKPRSRFDIHYDSTPLSQSPMLKITEEDMPSDASSQYASLVPPPSASKRHSMYGSPTIYGLDNDSSSSLYIPGGNVPGNRSSVTSLKYVPQIGAPMRAKSPVRGKSPVRTSSSPSRSRSKSPIKKPNGPFNFKSTQLTAPAISNSTRASHRKGHRYKHSSVSMNLFQEPKQRAPLRINVSYPIPTLGEFFASCSENQKLKLTWSLWHLTCSFIVFLTGFIYRLHSFSTLSHLIFYDSLGCIIIVLTDIMNNFDVYTKSSIKFPFGLGRIHVLFAFALSVSLIFLGCDLGSHFIEELLMGIFADPEHEQHGSGHNQHNTEPDHSEVGYLLYETLCLLTIIITSISSKIEGSMTHTSLTALMMHSPTHLITLVFSIYLALTPILQNVHTSFGIDNVATLAIASLIIYMGSKAVKYLGFVILLSFPKKDTKMLELKGDIQALEIFSSNYSLENVIISQVHMDLVVVLVSVKMVGRSDEQETALRNKIDELIRKTVTSKTVETTIDIDRL</sequence>
<keyword evidence="3 6" id="KW-1133">Transmembrane helix</keyword>
<keyword evidence="11" id="KW-1185">Reference proteome</keyword>
<feature type="region of interest" description="Disordered" evidence="5">
    <location>
        <begin position="115"/>
        <end position="157"/>
    </location>
</feature>
<feature type="transmembrane region" description="Helical" evidence="6">
    <location>
        <begin position="419"/>
        <end position="443"/>
    </location>
</feature>
<organism evidence="8 10">
    <name type="scientific">Cyberlindnera jadinii (strain ATCC 18201 / CBS 1600 / BCRC 20928 / JCM 3617 / NBRC 0987 / NRRL Y-1542)</name>
    <name type="common">Torula yeast</name>
    <name type="synonym">Candida utilis</name>
    <dbReference type="NCBI Taxonomy" id="983966"/>
    <lineage>
        <taxon>Eukaryota</taxon>
        <taxon>Fungi</taxon>
        <taxon>Dikarya</taxon>
        <taxon>Ascomycota</taxon>
        <taxon>Saccharomycotina</taxon>
        <taxon>Saccharomycetes</taxon>
        <taxon>Phaffomycetales</taxon>
        <taxon>Phaffomycetaceae</taxon>
        <taxon>Cyberlindnera</taxon>
    </lineage>
</organism>
<evidence type="ECO:0000256" key="2">
    <source>
        <dbReference type="ARBA" id="ARBA00022692"/>
    </source>
</evidence>
<evidence type="ECO:0000256" key="3">
    <source>
        <dbReference type="ARBA" id="ARBA00022989"/>
    </source>
</evidence>
<protein>
    <recommendedName>
        <fullName evidence="7">Cation efflux protein transmembrane domain-containing protein</fullName>
    </recommendedName>
</protein>
<feature type="transmembrane region" description="Helical" evidence="6">
    <location>
        <begin position="348"/>
        <end position="365"/>
    </location>
</feature>
<dbReference type="EMBL" id="CDQK01000006">
    <property type="protein sequence ID" value="CEP24770.1"/>
    <property type="molecule type" value="Genomic_DNA"/>
</dbReference>